<dbReference type="EMBL" id="BMKM01000001">
    <property type="protein sequence ID" value="GGE12568.1"/>
    <property type="molecule type" value="Genomic_DNA"/>
</dbReference>
<protein>
    <submittedName>
        <fullName evidence="1">Uncharacterized protein</fullName>
    </submittedName>
</protein>
<proteinExistence type="predicted"/>
<evidence type="ECO:0000313" key="2">
    <source>
        <dbReference type="Proteomes" id="UP000614460"/>
    </source>
</evidence>
<comment type="caution">
    <text evidence="1">The sequence shown here is derived from an EMBL/GenBank/DDBJ whole genome shotgun (WGS) entry which is preliminary data.</text>
</comment>
<reference evidence="1" key="1">
    <citation type="journal article" date="2014" name="Int. J. Syst. Evol. Microbiol.">
        <title>Complete genome sequence of Corynebacterium casei LMG S-19264T (=DSM 44701T), isolated from a smear-ripened cheese.</title>
        <authorList>
            <consortium name="US DOE Joint Genome Institute (JGI-PGF)"/>
            <person name="Walter F."/>
            <person name="Albersmeier A."/>
            <person name="Kalinowski J."/>
            <person name="Ruckert C."/>
        </authorList>
    </citation>
    <scope>NUCLEOTIDE SEQUENCE</scope>
    <source>
        <strain evidence="1">CGMCC 1.15966</strain>
    </source>
</reference>
<dbReference type="AlphaFoldDB" id="A0A8H9FY81"/>
<keyword evidence="2" id="KW-1185">Reference proteome</keyword>
<evidence type="ECO:0000313" key="1">
    <source>
        <dbReference type="EMBL" id="GGE12568.1"/>
    </source>
</evidence>
<reference evidence="1" key="2">
    <citation type="submission" date="2020-09" db="EMBL/GenBank/DDBJ databases">
        <authorList>
            <person name="Sun Q."/>
            <person name="Zhou Y."/>
        </authorList>
    </citation>
    <scope>NUCLEOTIDE SEQUENCE</scope>
    <source>
        <strain evidence="1">CGMCC 1.15966</strain>
    </source>
</reference>
<accession>A0A8H9FY81</accession>
<sequence length="104" mass="11994">METFAYPKDNFLFKGESKSFGVFTKLLPEVLFIVLKENPREVRYTIQEDKVISLILVIALEWLIAVNPHKLDLNIMILSINIGVRVVCDIMLQFPEVYIAPNKV</sequence>
<dbReference type="Proteomes" id="UP000614460">
    <property type="component" value="Unassembled WGS sequence"/>
</dbReference>
<organism evidence="1 2">
    <name type="scientific">Sphingobacterium cellulitidis</name>
    <dbReference type="NCBI Taxonomy" id="1768011"/>
    <lineage>
        <taxon>Bacteria</taxon>
        <taxon>Pseudomonadati</taxon>
        <taxon>Bacteroidota</taxon>
        <taxon>Sphingobacteriia</taxon>
        <taxon>Sphingobacteriales</taxon>
        <taxon>Sphingobacteriaceae</taxon>
        <taxon>Sphingobacterium</taxon>
    </lineage>
</organism>
<name>A0A8H9FY81_9SPHI</name>
<gene>
    <name evidence="1" type="ORF">GCM10011516_07920</name>
</gene>